<dbReference type="InterPro" id="IPR010496">
    <property type="entry name" value="AL/BT2_dom"/>
</dbReference>
<dbReference type="GO" id="GO:0016787">
    <property type="term" value="F:hydrolase activity"/>
    <property type="evidence" value="ECO:0007669"/>
    <property type="project" value="InterPro"/>
</dbReference>
<accession>A0A4Y4AWK1</accession>
<reference evidence="2 3" key="1">
    <citation type="submission" date="2019-06" db="EMBL/GenBank/DDBJ databases">
        <title>Whole genome shotgun sequence of Flavobacterium flevense NBRC 14960.</title>
        <authorList>
            <person name="Hosoyama A."/>
            <person name="Uohara A."/>
            <person name="Ohji S."/>
            <person name="Ichikawa N."/>
        </authorList>
    </citation>
    <scope>NUCLEOTIDE SEQUENCE [LARGE SCALE GENOMIC DNA]</scope>
    <source>
        <strain evidence="2 3">NBRC 14960</strain>
    </source>
</reference>
<gene>
    <name evidence="2" type="ORF">FFL01_21500</name>
</gene>
<dbReference type="RefSeq" id="WP_159434587.1">
    <property type="nucleotide sequence ID" value="NZ_BJNP01000022.1"/>
</dbReference>
<dbReference type="EMBL" id="BJNP01000022">
    <property type="protein sequence ID" value="GEC72611.1"/>
    <property type="molecule type" value="Genomic_DNA"/>
</dbReference>
<name>A0A4Y4AWK1_9FLAO</name>
<feature type="domain" description="3-keto-alpha-glucoside-1,2-lyase/3-keto-2-hydroxy-glucal hydratase" evidence="1">
    <location>
        <begin position="40"/>
        <end position="263"/>
    </location>
</feature>
<keyword evidence="3" id="KW-1185">Reference proteome</keyword>
<organism evidence="2 3">
    <name type="scientific">Flavobacterium flevense</name>
    <dbReference type="NCBI Taxonomy" id="983"/>
    <lineage>
        <taxon>Bacteria</taxon>
        <taxon>Pseudomonadati</taxon>
        <taxon>Bacteroidota</taxon>
        <taxon>Flavobacteriia</taxon>
        <taxon>Flavobacteriales</taxon>
        <taxon>Flavobacteriaceae</taxon>
        <taxon>Flavobacterium</taxon>
    </lineage>
</organism>
<evidence type="ECO:0000259" key="1">
    <source>
        <dbReference type="Pfam" id="PF06439"/>
    </source>
</evidence>
<dbReference type="Proteomes" id="UP000316775">
    <property type="component" value="Unassembled WGS sequence"/>
</dbReference>
<evidence type="ECO:0000313" key="3">
    <source>
        <dbReference type="Proteomes" id="UP000316775"/>
    </source>
</evidence>
<dbReference type="AlphaFoldDB" id="A0A4Y4AWK1"/>
<evidence type="ECO:0000313" key="2">
    <source>
        <dbReference type="EMBL" id="GEC72611.1"/>
    </source>
</evidence>
<proteinExistence type="predicted"/>
<comment type="caution">
    <text evidence="2">The sequence shown here is derived from an EMBL/GenBank/DDBJ whole genome shotgun (WGS) entry which is preliminary data.</text>
</comment>
<dbReference type="Gene3D" id="2.60.120.560">
    <property type="entry name" value="Exo-inulinase, domain 1"/>
    <property type="match status" value="1"/>
</dbReference>
<dbReference type="STRING" id="983.SAMN05443543_11414"/>
<dbReference type="Pfam" id="PF06439">
    <property type="entry name" value="3keto-disac_hyd"/>
    <property type="match status" value="1"/>
</dbReference>
<protein>
    <recommendedName>
        <fullName evidence="1">3-keto-alpha-glucoside-1,2-lyase/3-keto-2-hydroxy-glucal hydratase domain-containing protein</fullName>
    </recommendedName>
</protein>
<sequence length="266" mass="30478">MMKFNKYVLIFGATLVFIGCKSTLKNQTKESNNINTVKGKPLFNGKNLDSWYLVVKDSSFIGDKEDLFAIEKGAIHVYPTQKHNSTQTYAGLLTKEVYSNYKLTLEYKWGTKKFVPRDNFVRDAGVIFHQFGPDVIWPNGVECQIQEGDTGDIWAIGSKVTSKVSNVIRNYDPNGGLVTRGTPKEKFQRFHRSYDWEKPNDWNLLEIEVKGNNAKYTLNGYVVNEALDMQKWNEVHGIYEPLTSGKILIQAEGAELYYRNIFITTF</sequence>
<dbReference type="PROSITE" id="PS51257">
    <property type="entry name" value="PROKAR_LIPOPROTEIN"/>
    <property type="match status" value="1"/>
</dbReference>